<dbReference type="Pfam" id="PF04168">
    <property type="entry name" value="Alpha-E"/>
    <property type="match status" value="1"/>
</dbReference>
<reference evidence="2 3" key="1">
    <citation type="journal article" date="2017" name="Curr. Biol.">
        <title>Genome architecture and evolution of a unichromosomal asexual nematode.</title>
        <authorList>
            <person name="Fradin H."/>
            <person name="Zegar C."/>
            <person name="Gutwein M."/>
            <person name="Lucas J."/>
            <person name="Kovtun M."/>
            <person name="Corcoran D."/>
            <person name="Baugh L.R."/>
            <person name="Kiontke K."/>
            <person name="Gunsalus K."/>
            <person name="Fitch D.H."/>
            <person name="Piano F."/>
        </authorList>
    </citation>
    <scope>NUCLEOTIDE SEQUENCE [LARGE SCALE GENOMIC DNA]</scope>
    <source>
        <strain evidence="2">PF1309</strain>
    </source>
</reference>
<comment type="caution">
    <text evidence="2">The sequence shown here is derived from an EMBL/GenBank/DDBJ whole genome shotgun (WGS) entry which is preliminary data.</text>
</comment>
<protein>
    <recommendedName>
        <fullName evidence="1">DUF403 domain-containing protein</fullName>
    </recommendedName>
</protein>
<proteinExistence type="predicted"/>
<accession>A0A2A2M4K1</accession>
<dbReference type="EMBL" id="LIAE01005426">
    <property type="protein sequence ID" value="PAV93349.1"/>
    <property type="molecule type" value="Genomic_DNA"/>
</dbReference>
<evidence type="ECO:0000259" key="1">
    <source>
        <dbReference type="Pfam" id="PF04168"/>
    </source>
</evidence>
<organism evidence="2 3">
    <name type="scientific">Diploscapter pachys</name>
    <dbReference type="NCBI Taxonomy" id="2018661"/>
    <lineage>
        <taxon>Eukaryota</taxon>
        <taxon>Metazoa</taxon>
        <taxon>Ecdysozoa</taxon>
        <taxon>Nematoda</taxon>
        <taxon>Chromadorea</taxon>
        <taxon>Rhabditida</taxon>
        <taxon>Rhabditina</taxon>
        <taxon>Rhabditomorpha</taxon>
        <taxon>Rhabditoidea</taxon>
        <taxon>Rhabditidae</taxon>
        <taxon>Diploscapter</taxon>
    </lineage>
</organism>
<evidence type="ECO:0000313" key="2">
    <source>
        <dbReference type="EMBL" id="PAV93349.1"/>
    </source>
</evidence>
<evidence type="ECO:0000313" key="3">
    <source>
        <dbReference type="Proteomes" id="UP000218231"/>
    </source>
</evidence>
<keyword evidence="3" id="KW-1185">Reference proteome</keyword>
<dbReference type="Proteomes" id="UP000218231">
    <property type="component" value="Unassembled WGS sequence"/>
</dbReference>
<feature type="domain" description="DUF403" evidence="1">
    <location>
        <begin position="8"/>
        <end position="121"/>
    </location>
</feature>
<dbReference type="AlphaFoldDB" id="A0A2A2M4K1"/>
<name>A0A2A2M4K1_9BILA</name>
<gene>
    <name evidence="2" type="ORF">WR25_21585</name>
</gene>
<sequence>MSSRPAGEIAWSSALAVTETEEAFAASGAALRQTEVVRFLTLDTSHPGSVIRCLDRARDNAKAVRTALSREAWTAINRAWLVFENRNQVGDTAQTLSLVEAVKNETRGFEGAVHQMLRNQSHWARPWAAWSIATSGRRSCRRCRR</sequence>
<dbReference type="InterPro" id="IPR007296">
    <property type="entry name" value="DUF403"/>
</dbReference>